<evidence type="ECO:0000256" key="3">
    <source>
        <dbReference type="SAM" id="MobiDB-lite"/>
    </source>
</evidence>
<comment type="caution">
    <text evidence="5">The sequence shown here is derived from an EMBL/GenBank/DDBJ whole genome shotgun (WGS) entry which is preliminary data.</text>
</comment>
<dbReference type="InterPro" id="IPR001647">
    <property type="entry name" value="HTH_TetR"/>
</dbReference>
<dbReference type="SUPFAM" id="SSF46689">
    <property type="entry name" value="Homeodomain-like"/>
    <property type="match status" value="1"/>
</dbReference>
<feature type="region of interest" description="Disordered" evidence="3">
    <location>
        <begin position="77"/>
        <end position="112"/>
    </location>
</feature>
<dbReference type="Gene3D" id="1.10.357.10">
    <property type="entry name" value="Tetracycline Repressor, domain 2"/>
    <property type="match status" value="1"/>
</dbReference>
<dbReference type="InterPro" id="IPR009057">
    <property type="entry name" value="Homeodomain-like_sf"/>
</dbReference>
<accession>A0ABW6S9I7</accession>
<dbReference type="Proteomes" id="UP001601992">
    <property type="component" value="Unassembled WGS sequence"/>
</dbReference>
<keyword evidence="1 2" id="KW-0238">DNA-binding</keyword>
<protein>
    <submittedName>
        <fullName evidence="5">TetR/AcrR family transcriptional regulator</fullName>
    </submittedName>
</protein>
<reference evidence="5 6" key="1">
    <citation type="submission" date="2024-10" db="EMBL/GenBank/DDBJ databases">
        <title>The Natural Products Discovery Center: Release of the First 8490 Sequenced Strains for Exploring Actinobacteria Biosynthetic Diversity.</title>
        <authorList>
            <person name="Kalkreuter E."/>
            <person name="Kautsar S.A."/>
            <person name="Yang D."/>
            <person name="Bader C.D."/>
            <person name="Teijaro C.N."/>
            <person name="Fluegel L."/>
            <person name="Davis C.M."/>
            <person name="Simpson J.R."/>
            <person name="Lauterbach L."/>
            <person name="Steele A.D."/>
            <person name="Gui C."/>
            <person name="Meng S."/>
            <person name="Li G."/>
            <person name="Viehrig K."/>
            <person name="Ye F."/>
            <person name="Su P."/>
            <person name="Kiefer A.F."/>
            <person name="Nichols A."/>
            <person name="Cepeda A.J."/>
            <person name="Yan W."/>
            <person name="Fan B."/>
            <person name="Jiang Y."/>
            <person name="Adhikari A."/>
            <person name="Zheng C.-J."/>
            <person name="Schuster L."/>
            <person name="Cowan T.M."/>
            <person name="Smanski M.J."/>
            <person name="Chevrette M.G."/>
            <person name="De Carvalho L.P.S."/>
            <person name="Shen B."/>
        </authorList>
    </citation>
    <scope>NUCLEOTIDE SEQUENCE [LARGE SCALE GENOMIC DNA]</scope>
    <source>
        <strain evidence="5 6">NPDC002593</strain>
    </source>
</reference>
<evidence type="ECO:0000313" key="6">
    <source>
        <dbReference type="Proteomes" id="UP001601992"/>
    </source>
</evidence>
<organism evidence="5 6">
    <name type="scientific">Nocardia jiangxiensis</name>
    <dbReference type="NCBI Taxonomy" id="282685"/>
    <lineage>
        <taxon>Bacteria</taxon>
        <taxon>Bacillati</taxon>
        <taxon>Actinomycetota</taxon>
        <taxon>Actinomycetes</taxon>
        <taxon>Mycobacteriales</taxon>
        <taxon>Nocardiaceae</taxon>
        <taxon>Nocardia</taxon>
    </lineage>
</organism>
<dbReference type="RefSeq" id="WP_387406238.1">
    <property type="nucleotide sequence ID" value="NZ_JBIAQY010000016.1"/>
</dbReference>
<sequence length="112" mass="12149">MNRVSRSLRGLARELGVSHGAPNKHFADKQALLDALARYGLEQLGVELDTGLACATGGFEQRLTVFADVCVRFPSRSPNEQVSVREGTATSSQGKPLSSHARTVTRWEASHE</sequence>
<dbReference type="EMBL" id="JBIAQY010000016">
    <property type="protein sequence ID" value="MFF3572942.1"/>
    <property type="molecule type" value="Genomic_DNA"/>
</dbReference>
<keyword evidence="6" id="KW-1185">Reference proteome</keyword>
<evidence type="ECO:0000256" key="1">
    <source>
        <dbReference type="ARBA" id="ARBA00023125"/>
    </source>
</evidence>
<proteinExistence type="predicted"/>
<feature type="compositionally biased region" description="Polar residues" evidence="3">
    <location>
        <begin position="77"/>
        <end position="102"/>
    </location>
</feature>
<evidence type="ECO:0000259" key="4">
    <source>
        <dbReference type="PROSITE" id="PS50977"/>
    </source>
</evidence>
<feature type="DNA-binding region" description="H-T-H motif" evidence="2">
    <location>
        <begin position="7"/>
        <end position="26"/>
    </location>
</feature>
<gene>
    <name evidence="5" type="ORF">ACFYXQ_34770</name>
</gene>
<dbReference type="PROSITE" id="PS50977">
    <property type="entry name" value="HTH_TETR_2"/>
    <property type="match status" value="1"/>
</dbReference>
<evidence type="ECO:0000313" key="5">
    <source>
        <dbReference type="EMBL" id="MFF3572942.1"/>
    </source>
</evidence>
<evidence type="ECO:0000256" key="2">
    <source>
        <dbReference type="PROSITE-ProRule" id="PRU00335"/>
    </source>
</evidence>
<name>A0ABW6S9I7_9NOCA</name>
<feature type="domain" description="HTH tetR-type" evidence="4">
    <location>
        <begin position="1"/>
        <end position="44"/>
    </location>
</feature>